<comment type="similarity">
    <text evidence="3">Belongs to the TRAFAC class TrmE-Era-EngA-EngB-Septin-like GTPase superfamily. Septin GTPase family.</text>
</comment>
<feature type="compositionally biased region" description="Polar residues" evidence="4">
    <location>
        <begin position="644"/>
        <end position="654"/>
    </location>
</feature>
<dbReference type="Gene3D" id="3.40.50.300">
    <property type="entry name" value="P-loop containing nucleotide triphosphate hydrolases"/>
    <property type="match status" value="1"/>
</dbReference>
<feature type="compositionally biased region" description="Basic and acidic residues" evidence="4">
    <location>
        <begin position="1981"/>
        <end position="2095"/>
    </location>
</feature>
<keyword evidence="1" id="KW-0677">Repeat</keyword>
<feature type="region of interest" description="Disordered" evidence="4">
    <location>
        <begin position="377"/>
        <end position="569"/>
    </location>
</feature>
<protein>
    <recommendedName>
        <fullName evidence="5">Septin-type G domain-containing protein</fullName>
    </recommendedName>
</protein>
<feature type="region of interest" description="Disordered" evidence="4">
    <location>
        <begin position="722"/>
        <end position="741"/>
    </location>
</feature>
<keyword evidence="7" id="KW-1185">Reference proteome</keyword>
<dbReference type="Gene3D" id="1.10.20.10">
    <property type="entry name" value="Histone, subunit A"/>
    <property type="match status" value="1"/>
</dbReference>
<reference evidence="6 7" key="1">
    <citation type="submission" date="2019-06" db="EMBL/GenBank/DDBJ databases">
        <title>A chromosomal-level reference genome of Carpinus fangiana (Coryloideae, Betulaceae).</title>
        <authorList>
            <person name="Yang X."/>
            <person name="Wang Z."/>
            <person name="Zhang L."/>
            <person name="Hao G."/>
            <person name="Liu J."/>
            <person name="Yang Y."/>
        </authorList>
    </citation>
    <scope>NUCLEOTIDE SEQUENCE [LARGE SCALE GENOMIC DNA]</scope>
    <source>
        <strain evidence="6">Cfa_2016G</strain>
        <tissue evidence="6">Leaf</tissue>
    </source>
</reference>
<gene>
    <name evidence="6" type="ORF">FH972_024197</name>
</gene>
<dbReference type="PANTHER" id="PTHR10502:SF107">
    <property type="entry name" value="ANNEXIN ANXC4 (AFU_ORTHOLOGUE AFUA_3G07020)"/>
    <property type="match status" value="1"/>
</dbReference>
<feature type="compositionally biased region" description="Low complexity" evidence="4">
    <location>
        <begin position="1278"/>
        <end position="1291"/>
    </location>
</feature>
<feature type="compositionally biased region" description="Basic residues" evidence="4">
    <location>
        <begin position="786"/>
        <end position="799"/>
    </location>
</feature>
<dbReference type="OrthoDB" id="2134400at2759"/>
<organism evidence="6 7">
    <name type="scientific">Carpinus fangiana</name>
    <dbReference type="NCBI Taxonomy" id="176857"/>
    <lineage>
        <taxon>Eukaryota</taxon>
        <taxon>Viridiplantae</taxon>
        <taxon>Streptophyta</taxon>
        <taxon>Embryophyta</taxon>
        <taxon>Tracheophyta</taxon>
        <taxon>Spermatophyta</taxon>
        <taxon>Magnoliopsida</taxon>
        <taxon>eudicotyledons</taxon>
        <taxon>Gunneridae</taxon>
        <taxon>Pentapetalae</taxon>
        <taxon>rosids</taxon>
        <taxon>fabids</taxon>
        <taxon>Fagales</taxon>
        <taxon>Betulaceae</taxon>
        <taxon>Carpinus</taxon>
    </lineage>
</organism>
<dbReference type="Pfam" id="PF00735">
    <property type="entry name" value="Septin"/>
    <property type="match status" value="2"/>
</dbReference>
<dbReference type="Gene3D" id="3.90.1170.40">
    <property type="entry name" value="Molybdopterin biosynthesis MoaE subunit"/>
    <property type="match status" value="1"/>
</dbReference>
<feature type="compositionally biased region" description="Basic and acidic residues" evidence="4">
    <location>
        <begin position="1267"/>
        <end position="1277"/>
    </location>
</feature>
<feature type="compositionally biased region" description="Polar residues" evidence="4">
    <location>
        <begin position="1824"/>
        <end position="1844"/>
    </location>
</feature>
<feature type="compositionally biased region" description="Acidic residues" evidence="4">
    <location>
        <begin position="1963"/>
        <end position="1974"/>
    </location>
</feature>
<keyword evidence="3" id="KW-0547">Nucleotide-binding</keyword>
<feature type="compositionally biased region" description="Low complexity" evidence="4">
    <location>
        <begin position="463"/>
        <end position="472"/>
    </location>
</feature>
<dbReference type="GO" id="GO:0005525">
    <property type="term" value="F:GTP binding"/>
    <property type="evidence" value="ECO:0007669"/>
    <property type="project" value="UniProtKB-KW"/>
</dbReference>
<evidence type="ECO:0000256" key="3">
    <source>
        <dbReference type="RuleBase" id="RU004560"/>
    </source>
</evidence>
<feature type="region of interest" description="Disordered" evidence="4">
    <location>
        <begin position="587"/>
        <end position="710"/>
    </location>
</feature>
<name>A0A5N6KZV2_9ROSI</name>
<dbReference type="CDD" id="cd00756">
    <property type="entry name" value="MoaE"/>
    <property type="match status" value="1"/>
</dbReference>
<dbReference type="GO" id="GO:0006777">
    <property type="term" value="P:Mo-molybdopterin cofactor biosynthetic process"/>
    <property type="evidence" value="ECO:0007669"/>
    <property type="project" value="InterPro"/>
</dbReference>
<feature type="region of interest" description="Disordered" evidence="4">
    <location>
        <begin position="240"/>
        <end position="279"/>
    </location>
</feature>
<dbReference type="SUPFAM" id="SSF52540">
    <property type="entry name" value="P-loop containing nucleoside triphosphate hydrolases"/>
    <property type="match status" value="1"/>
</dbReference>
<feature type="region of interest" description="Disordered" evidence="4">
    <location>
        <begin position="776"/>
        <end position="800"/>
    </location>
</feature>
<dbReference type="SUPFAM" id="SSF47874">
    <property type="entry name" value="Annexin"/>
    <property type="match status" value="1"/>
</dbReference>
<dbReference type="InterPro" id="IPR036563">
    <property type="entry name" value="MoaE_sf"/>
</dbReference>
<dbReference type="InterPro" id="IPR018502">
    <property type="entry name" value="Annexin_repeat"/>
</dbReference>
<feature type="region of interest" description="Disordered" evidence="4">
    <location>
        <begin position="1255"/>
        <end position="1458"/>
    </location>
</feature>
<feature type="compositionally biased region" description="Polar residues" evidence="4">
    <location>
        <begin position="1323"/>
        <end position="1335"/>
    </location>
</feature>
<feature type="compositionally biased region" description="Acidic residues" evidence="4">
    <location>
        <begin position="444"/>
        <end position="457"/>
    </location>
</feature>
<feature type="region of interest" description="Disordered" evidence="4">
    <location>
        <begin position="1475"/>
        <end position="1503"/>
    </location>
</feature>
<feature type="compositionally biased region" description="Low complexity" evidence="4">
    <location>
        <begin position="1341"/>
        <end position="1355"/>
    </location>
</feature>
<dbReference type="InterPro" id="IPR009072">
    <property type="entry name" value="Histone-fold"/>
</dbReference>
<feature type="compositionally biased region" description="Basic and acidic residues" evidence="4">
    <location>
        <begin position="414"/>
        <end position="433"/>
    </location>
</feature>
<dbReference type="Gene3D" id="1.10.220.10">
    <property type="entry name" value="Annexin"/>
    <property type="match status" value="4"/>
</dbReference>
<sequence length="2095" mass="229449">MSSHALHAQLLRPSVIHILRAAGFHSCKPSVIDALTDLAARYMFLLASNTARQVYDRTCTYPDHPSSIVAAPDGFGIRPMPSIDDEIPTITDIRLGMAASSCFTSTMTPSEEAWAEELRRPLSSFHPLARPKERARRDEEDTRDVREFIDWVAGPVNGEIRRIAGMLVTDTDVAIAGDEPVVKDDYLAALKKKHSKTGDGARYAGTVLGRAAEHDAQALRIEGGPISLTDWRSELKQRLNIDGDDDEEDGGDHRPGVKRKASSVDDFDEDAPLATRGPGSMSVAHCLASQEMWGGDSVAECVICAHGIADHTSTPLGKDFVSAKEGTPGLDLQARHGTKLVLLTRPFGPTGFVSSQCETRLSTILRCDIPWTTAARKTERESAMSLRPDDDRSGRSHSRSRDRSRSRSNVRTSAKKDSKKDSRRDDDYEERAVKPPSSRLPGAFDDDDADDKSDDEPNYQVRAPAQASAAPAKMPDLPAAMSKPKAGRVSFAHPDQGSDGSDAENDDGLIYGHNSDDDKTHRLSRLSRDAQALGSGRPISYMPSAGPPQGFPYPQEGTFMPHIPPDQFENQQQMPYYQPQGYSHAVPAAYQYAPPPDKITYSAKEQLPKRDDKYKTKKDSPPKRLSYSYPEPPQQLGRSRDNSLTEPPTSSVASRYTPVEVRNEYSNGKSSDSKSDSRKGHRTSISTPANEPQYAVRAPPGADLGASLVPDAGLSKRMNRLSVSGNRPDVQGFAPGYKPPNSPLLEAYRGTYQTASPMPSPMMLPADMDDIPALEPLSSEESSEGRKKKRSSGKKKKSVKLYDAEGDAQILAKALKHHDARTEPLIDILPELSHDQLLQLRDEYKKLVKVQGRGVNIAKQIKVGTSGNFGKAAYVTALGRWESEAYWANFWYQSRTASRELLIEALMGRTNADVREIKAAFKDKRYDDSLSRCMEKELKADKFRMAVLLALDGRRQEETDTMPLEYRNQDVEALHRALSSREGGETAILSIVVTRSDNHLREVLKTYERVHQANFARQALRKSNNLVGEVIAHILNGVINRVARDCLLLHHAIDDITTRNKAVEFRYELLMSRLVRLHWDRLHLARVKDEYRSKYGVSLERDIKDATKGDFGEYCLRVAVRRADHQRATWLKQPRTGKDEGRETDCARKADLLISRGGRRRAGPTLASPGGMCSSQGVIRLGPAVAAPTGDWASKAKGGEHGGGCAGTHHDSGAGDVQQRGQPPCRTAIAGPFGETSLALPDSASSGGLAEALLMGSGSSAMPPDQDQLRRGAEADAGRGASAYGSRAPSSDNARTTLRSPSGPPPSHPVPVPPPAIVHPTAQPGQQHSHTQALGNGSARPSTSVPPKTPVTVGSPPQPSRSRRGSFSFLRRSKSKYAEESAPPSLGPIALNGKLTRRRKSLSKDAAMPQVAPEPPQLPVPSRLPDSSHGQQPFGGPGGILPNGHGAGSHASAFPPSSYNSRYNPNAFYTHRNRMDSSQSVSGSISQSPAVDPYARTESMTNRGRYSYASSAISNVNSPRRVRRRKDPTPFNVLIVGTKNSGKTSFIEFLCNALSRPKNLSTNPPPPNVIRSDVQAPFTSHYLETELEGERIGLTLYDSKGLERHIVDLQLREMSSFIENKFQETFNEEQKVLRATGVKDTHIHCVILVLDPARLVGNIEAGKPRSPVSFSGKKQRVVGGLDEDLDVELLRKLQGKTTVIPIISKADTITTAHMSFLKRTVWDSLKKLKFDPLEALTLDSDSDSDYGTASSVLNEEDENDGDKPEDNLAVPSDPNKPPQVEEVRVSTMSENVELPYLPLSVLSPDISPNQSSDTRAIYPDLSSPQPCNPTSSLSSTNQTHTHLTNPRRLTLPPFPGTTRNTFQSAAVKHLAYTAYTPLALRTLAEIAAAVRARHSLAGVAITHRLGSVPVGEESVLICVSAPHRGAAWRAGEECLEEVKRRCEVWKREVFVGGRVAVGRDGEGGEVEGTGDGEGEVGVWRANRESGRDGERVNGVEERDQEEEKGVVVGKDDAEQGEEKKGMEGLAKEEDKEETRDEQQWVGDRGEEGQKWDEERKDAETKHEGINHDDEGERRRIAEESRREMEMEMERGWGGA</sequence>
<dbReference type="SUPFAM" id="SSF54690">
    <property type="entry name" value="Molybdopterin synthase subunit MoaE"/>
    <property type="match status" value="1"/>
</dbReference>
<keyword evidence="3" id="KW-0342">GTP-binding</keyword>
<comment type="caution">
    <text evidence="6">The sequence shown here is derived from an EMBL/GenBank/DDBJ whole genome shotgun (WGS) entry which is preliminary data.</text>
</comment>
<dbReference type="PROSITE" id="PS51719">
    <property type="entry name" value="G_SEPTIN"/>
    <property type="match status" value="1"/>
</dbReference>
<dbReference type="GO" id="GO:0001786">
    <property type="term" value="F:phosphatidylserine binding"/>
    <property type="evidence" value="ECO:0007669"/>
    <property type="project" value="TreeGrafter"/>
</dbReference>
<evidence type="ECO:0000256" key="4">
    <source>
        <dbReference type="SAM" id="MobiDB-lite"/>
    </source>
</evidence>
<dbReference type="InterPro" id="IPR027417">
    <property type="entry name" value="P-loop_NTPase"/>
</dbReference>
<dbReference type="GO" id="GO:0012506">
    <property type="term" value="C:vesicle membrane"/>
    <property type="evidence" value="ECO:0007669"/>
    <property type="project" value="TreeGrafter"/>
</dbReference>
<dbReference type="Pfam" id="PF02391">
    <property type="entry name" value="MoaE"/>
    <property type="match status" value="1"/>
</dbReference>
<dbReference type="GO" id="GO:0005509">
    <property type="term" value="F:calcium ion binding"/>
    <property type="evidence" value="ECO:0007669"/>
    <property type="project" value="InterPro"/>
</dbReference>
<dbReference type="InterPro" id="IPR037104">
    <property type="entry name" value="Annexin_sf"/>
</dbReference>
<feature type="compositionally biased region" description="Basic and acidic residues" evidence="4">
    <location>
        <begin position="606"/>
        <end position="622"/>
    </location>
</feature>
<dbReference type="EMBL" id="VIBQ01000016">
    <property type="protein sequence ID" value="KAB8356619.1"/>
    <property type="molecule type" value="Genomic_DNA"/>
</dbReference>
<feature type="region of interest" description="Disordered" evidence="4">
    <location>
        <begin position="1739"/>
        <end position="1785"/>
    </location>
</feature>
<feature type="compositionally biased region" description="Gly residues" evidence="4">
    <location>
        <begin position="1433"/>
        <end position="1447"/>
    </location>
</feature>
<proteinExistence type="inferred from homology"/>
<dbReference type="InterPro" id="IPR030379">
    <property type="entry name" value="G_SEPTIN_dom"/>
</dbReference>
<evidence type="ECO:0000259" key="5">
    <source>
        <dbReference type="PROSITE" id="PS51719"/>
    </source>
</evidence>
<dbReference type="GO" id="GO:0005544">
    <property type="term" value="F:calcium-dependent phospholipid binding"/>
    <property type="evidence" value="ECO:0007669"/>
    <property type="project" value="InterPro"/>
</dbReference>
<feature type="compositionally biased region" description="Pro residues" evidence="4">
    <location>
        <begin position="1302"/>
        <end position="1317"/>
    </location>
</feature>
<evidence type="ECO:0000313" key="6">
    <source>
        <dbReference type="EMBL" id="KAB8356619.1"/>
    </source>
</evidence>
<evidence type="ECO:0000256" key="1">
    <source>
        <dbReference type="ARBA" id="ARBA00022737"/>
    </source>
</evidence>
<dbReference type="Proteomes" id="UP000327013">
    <property type="component" value="Unassembled WGS sequence"/>
</dbReference>
<feature type="compositionally biased region" description="Low complexity" evidence="4">
    <location>
        <begin position="1477"/>
        <end position="1488"/>
    </location>
</feature>
<feature type="region of interest" description="Disordered" evidence="4">
    <location>
        <begin position="1961"/>
        <end position="2095"/>
    </location>
</feature>
<dbReference type="CDD" id="cd00076">
    <property type="entry name" value="HFD_SF"/>
    <property type="match status" value="1"/>
</dbReference>
<evidence type="ECO:0000256" key="2">
    <source>
        <dbReference type="ARBA" id="ARBA00023216"/>
    </source>
</evidence>
<accession>A0A5N6KZV2</accession>
<feature type="compositionally biased region" description="Basic and acidic residues" evidence="4">
    <location>
        <begin position="377"/>
        <end position="405"/>
    </location>
</feature>
<keyword evidence="2" id="KW-0041">Annexin</keyword>
<evidence type="ECO:0000313" key="7">
    <source>
        <dbReference type="Proteomes" id="UP000327013"/>
    </source>
</evidence>
<feature type="domain" description="Septin-type G" evidence="5">
    <location>
        <begin position="1527"/>
        <end position="1828"/>
    </location>
</feature>
<dbReference type="GO" id="GO:0046982">
    <property type="term" value="F:protein heterodimerization activity"/>
    <property type="evidence" value="ECO:0007669"/>
    <property type="project" value="InterPro"/>
</dbReference>
<dbReference type="PROSITE" id="PS51897">
    <property type="entry name" value="ANNEXIN_2"/>
    <property type="match status" value="1"/>
</dbReference>
<dbReference type="GO" id="GO:0005737">
    <property type="term" value="C:cytoplasm"/>
    <property type="evidence" value="ECO:0007669"/>
    <property type="project" value="TreeGrafter"/>
</dbReference>
<feature type="region of interest" description="Disordered" evidence="4">
    <location>
        <begin position="1195"/>
        <end position="1230"/>
    </location>
</feature>
<dbReference type="InterPro" id="IPR003448">
    <property type="entry name" value="Mopterin_biosynth_MoaE"/>
</dbReference>
<dbReference type="Pfam" id="PF00191">
    <property type="entry name" value="Annexin"/>
    <property type="match status" value="1"/>
</dbReference>
<feature type="region of interest" description="Disordered" evidence="4">
    <location>
        <begin position="1824"/>
        <end position="1854"/>
    </location>
</feature>
<dbReference type="GO" id="GO:0005634">
    <property type="term" value="C:nucleus"/>
    <property type="evidence" value="ECO:0007669"/>
    <property type="project" value="TreeGrafter"/>
</dbReference>
<dbReference type="PANTHER" id="PTHR10502">
    <property type="entry name" value="ANNEXIN"/>
    <property type="match status" value="1"/>
</dbReference>
<dbReference type="GO" id="GO:0005886">
    <property type="term" value="C:plasma membrane"/>
    <property type="evidence" value="ECO:0007669"/>
    <property type="project" value="TreeGrafter"/>
</dbReference>